<feature type="domain" description="Ig-like" evidence="16">
    <location>
        <begin position="30"/>
        <end position="135"/>
    </location>
</feature>
<dbReference type="PROSITE" id="PS50853">
    <property type="entry name" value="FN3"/>
    <property type="match status" value="5"/>
</dbReference>
<evidence type="ECO:0000256" key="13">
    <source>
        <dbReference type="SAM" id="MobiDB-lite"/>
    </source>
</evidence>
<evidence type="ECO:0000313" key="18">
    <source>
        <dbReference type="EnsemblMetazoa" id="XP_014258134.1"/>
    </source>
</evidence>
<dbReference type="SMART" id="SM00409">
    <property type="entry name" value="IG"/>
    <property type="match status" value="6"/>
</dbReference>
<reference evidence="18" key="1">
    <citation type="submission" date="2022-01" db="UniProtKB">
        <authorList>
            <consortium name="EnsemblMetazoa"/>
        </authorList>
    </citation>
    <scope>IDENTIFICATION</scope>
</reference>
<dbReference type="InterPro" id="IPR003598">
    <property type="entry name" value="Ig_sub2"/>
</dbReference>
<evidence type="ECO:0000256" key="4">
    <source>
        <dbReference type="ARBA" id="ARBA00022692"/>
    </source>
</evidence>
<dbReference type="InterPro" id="IPR003961">
    <property type="entry name" value="FN3_dom"/>
</dbReference>
<feature type="domain" description="Ig-like" evidence="16">
    <location>
        <begin position="247"/>
        <end position="333"/>
    </location>
</feature>
<evidence type="ECO:0000256" key="8">
    <source>
        <dbReference type="ARBA" id="ARBA00022989"/>
    </source>
</evidence>
<dbReference type="FunFam" id="2.60.40.10:FF:000004">
    <property type="entry name" value="DCC isoform 1"/>
    <property type="match status" value="1"/>
</dbReference>
<dbReference type="FunFam" id="2.60.40.10:FF:000005">
    <property type="entry name" value="Neuronal cell adhesion molecule"/>
    <property type="match status" value="1"/>
</dbReference>
<dbReference type="KEGG" id="clec:106671712"/>
<keyword evidence="11" id="KW-0325">Glycoprotein</keyword>
<evidence type="ECO:0000259" key="16">
    <source>
        <dbReference type="PROSITE" id="PS50835"/>
    </source>
</evidence>
<dbReference type="GO" id="GO:0098632">
    <property type="term" value="F:cell-cell adhesion mediator activity"/>
    <property type="evidence" value="ECO:0007669"/>
    <property type="project" value="TreeGrafter"/>
</dbReference>
<dbReference type="OMA" id="QTHAMEV"/>
<dbReference type="RefSeq" id="XP_014258134.1">
    <property type="nucleotide sequence ID" value="XM_014402648.2"/>
</dbReference>
<dbReference type="CDD" id="cd00063">
    <property type="entry name" value="FN3"/>
    <property type="match status" value="5"/>
</dbReference>
<dbReference type="FunFam" id="2.60.40.10:FF:001718">
    <property type="entry name" value="Neuroglian, isoform D"/>
    <property type="match status" value="1"/>
</dbReference>
<proteinExistence type="predicted"/>
<evidence type="ECO:0000256" key="10">
    <source>
        <dbReference type="ARBA" id="ARBA00023157"/>
    </source>
</evidence>
<organism evidence="18 19">
    <name type="scientific">Cimex lectularius</name>
    <name type="common">Bed bug</name>
    <name type="synonym">Acanthia lectularia</name>
    <dbReference type="NCBI Taxonomy" id="79782"/>
    <lineage>
        <taxon>Eukaryota</taxon>
        <taxon>Metazoa</taxon>
        <taxon>Ecdysozoa</taxon>
        <taxon>Arthropoda</taxon>
        <taxon>Hexapoda</taxon>
        <taxon>Insecta</taxon>
        <taxon>Pterygota</taxon>
        <taxon>Neoptera</taxon>
        <taxon>Paraneoptera</taxon>
        <taxon>Hemiptera</taxon>
        <taxon>Heteroptera</taxon>
        <taxon>Panheteroptera</taxon>
        <taxon>Cimicomorpha</taxon>
        <taxon>Cimicidae</taxon>
        <taxon>Cimex</taxon>
    </lineage>
</organism>
<accession>A0A8I6S3Y3</accession>
<feature type="domain" description="Fibronectin type-III" evidence="17">
    <location>
        <begin position="917"/>
        <end position="1022"/>
    </location>
</feature>
<evidence type="ECO:0000256" key="11">
    <source>
        <dbReference type="ARBA" id="ARBA00023180"/>
    </source>
</evidence>
<evidence type="ECO:0000313" key="19">
    <source>
        <dbReference type="Proteomes" id="UP000494040"/>
    </source>
</evidence>
<feature type="region of interest" description="Disordered" evidence="13">
    <location>
        <begin position="1175"/>
        <end position="1258"/>
    </location>
</feature>
<dbReference type="Gene3D" id="2.60.40.10">
    <property type="entry name" value="Immunoglobulins"/>
    <property type="match status" value="11"/>
</dbReference>
<feature type="domain" description="Ig-like" evidence="16">
    <location>
        <begin position="522"/>
        <end position="611"/>
    </location>
</feature>
<dbReference type="PANTHER" id="PTHR44170">
    <property type="entry name" value="PROTEIN SIDEKICK"/>
    <property type="match status" value="1"/>
</dbReference>
<dbReference type="PANTHER" id="PTHR44170:SF6">
    <property type="entry name" value="CONTACTIN"/>
    <property type="match status" value="1"/>
</dbReference>
<feature type="domain" description="Ig-like" evidence="16">
    <location>
        <begin position="433"/>
        <end position="517"/>
    </location>
</feature>
<evidence type="ECO:0000256" key="7">
    <source>
        <dbReference type="ARBA" id="ARBA00022889"/>
    </source>
</evidence>
<keyword evidence="10" id="KW-1015">Disulfide bond</keyword>
<keyword evidence="7" id="KW-0130">Cell adhesion</keyword>
<feature type="chain" id="PRO_5035288326" description="Neuroglian" evidence="15">
    <location>
        <begin position="22"/>
        <end position="1258"/>
    </location>
</feature>
<dbReference type="EnsemblMetazoa" id="XM_014402648.2">
    <property type="protein sequence ID" value="XP_014258134.1"/>
    <property type="gene ID" value="LOC106671712"/>
</dbReference>
<dbReference type="SMART" id="SM00408">
    <property type="entry name" value="IGc2"/>
    <property type="match status" value="6"/>
</dbReference>
<dbReference type="InterPro" id="IPR013098">
    <property type="entry name" value="Ig_I-set"/>
</dbReference>
<name>A0A8I6S3Y3_CIMLE</name>
<dbReference type="FunFam" id="2.60.40.10:FF:000028">
    <property type="entry name" value="Neuronal cell adhesion molecule"/>
    <property type="match status" value="1"/>
</dbReference>
<evidence type="ECO:0000256" key="15">
    <source>
        <dbReference type="SAM" id="SignalP"/>
    </source>
</evidence>
<dbReference type="FunFam" id="2.60.40.10:FF:001928">
    <property type="entry name" value="neuroglian isoform X2"/>
    <property type="match status" value="1"/>
</dbReference>
<evidence type="ECO:0000256" key="14">
    <source>
        <dbReference type="SAM" id="Phobius"/>
    </source>
</evidence>
<dbReference type="Pfam" id="PF00041">
    <property type="entry name" value="fn3"/>
    <property type="match status" value="5"/>
</dbReference>
<dbReference type="Pfam" id="PF07679">
    <property type="entry name" value="I-set"/>
    <property type="match status" value="3"/>
</dbReference>
<dbReference type="OrthoDB" id="6244967at2759"/>
<evidence type="ECO:0000256" key="5">
    <source>
        <dbReference type="ARBA" id="ARBA00022729"/>
    </source>
</evidence>
<feature type="domain" description="Ig-like" evidence="16">
    <location>
        <begin position="340"/>
        <end position="427"/>
    </location>
</feature>
<dbReference type="GeneID" id="106671712"/>
<sequence length="1258" mass="140423">MKKMTCYYLTCFILLIGFTNSAYSLHQSPPRIVKQPPSDELLFQVYAQQGMINEKPFLIECEAEGEPAPRYRWVKNGKNFDWQSYDDRISQQPGRGTLVISSPRDEDLGQYQCFATNDWGTATSNSVFVRKAELNSFKDQGELTAVAVEGDPFKLTCQPPDGWPKPNVYWLLQTSDGGIKSINNSRMTVDPEGNLWFTNVTRTDASEDFAYACAATSLYRNEYKLGNRVLLKVEFSSAKPGKFMHEPIQQYVTRKNEVAIRGSKVELYCIFGGTPLPNILWFKNGDPVALSERLTQGNFGKSLVIKHVEKEDEGAYMCEASNGVGPAKSYSINLRVLAAPYFTVEPEIVNAAEDETVEIRCEASGDPEPEIKWIHNGLPIVQAQPNPRRSVTQNSIKIERLNKKDTGNYGCNATNSIGYVYKDVYINVLALAPEILESPADMEVVNGKPVTLTCRVFGAPKPEVKWVRQGSELTGGRFNILSEGDLLIKEVNFLDAGDYTCFATNKFGTAEKKASLVVREHTRITDEPTDFEVAAGSTATFRCSAVSDSSLNLTINWLNSNQLIDFEAEPRFVKSNDFSLTITKTNELDSGVYTCVASTSLDEVRAHATLTVQDVPNSPDLVGIRCNKMEANIEWKPMGDNRSPILRYIIEYNTTFTPDVWEKAYENVPSTDKTYKVIMSPWANYTFRVLAVNKIGASLPSSHSQVCTTEPDVPYKNPDNVEGKGTEPNNMVITWTAMPQIEHNAPRFQYRVSWKKENTSEEWISQEVLDWEQNSLLVPNLPTFHPYLIKVIAINEKGESNTSPRLVTGYSGEDVPLEAPGNFTVINVTSSTDAVLSWNHVDPNSVQGHFKGYKIQTWTEKEGEANLREHFIEGHVNRAIVNKFVPNSKNFARVLVYNSRYNGPPSETIVVNTPEGVPGTVQFVEAIPMGSSALLLIWKKPEQTNGVLTGYKVYYQNVKGTKVGPLREREPSISDPKQTRVKLAGLEPATKYRIHVKATTAAGEGEGYYIEQRTRGSQTAPPDKPKFKWSRLPSENGYAKVKVQWLPNIEGSKPGSHFFVNYKLKGDTQYQKTPDTMDEDYVIIRGLQPSETYDFRVVSVDGEYVAESDAEEVEMYSVEGPIIQPKENVATAGWFIGMLLAIAFLLIVLILVCIIKRNRGGKYVVHEREAAHGRHDYPEDAGFHEYSQPLDSKSHGRSSLGSDPKGAPESDTDSMAEYGEGDTGKFTEDGSFIGQYGPGNEKKKSDEQPTLSSVATYV</sequence>
<feature type="domain" description="Fibronectin type-III" evidence="17">
    <location>
        <begin position="717"/>
        <end position="814"/>
    </location>
</feature>
<feature type="compositionally biased region" description="Polar residues" evidence="13">
    <location>
        <begin position="1248"/>
        <end position="1258"/>
    </location>
</feature>
<feature type="region of interest" description="Disordered" evidence="13">
    <location>
        <begin position="706"/>
        <end position="726"/>
    </location>
</feature>
<dbReference type="GO" id="GO:0007411">
    <property type="term" value="P:axon guidance"/>
    <property type="evidence" value="ECO:0007669"/>
    <property type="project" value="TreeGrafter"/>
</dbReference>
<feature type="domain" description="Fibronectin type-III" evidence="17">
    <location>
        <begin position="1025"/>
        <end position="1120"/>
    </location>
</feature>
<keyword evidence="5 15" id="KW-0732">Signal</keyword>
<dbReference type="GO" id="GO:0007420">
    <property type="term" value="P:brain development"/>
    <property type="evidence" value="ECO:0007669"/>
    <property type="project" value="TreeGrafter"/>
</dbReference>
<keyword evidence="12" id="KW-0393">Immunoglobulin domain</keyword>
<feature type="transmembrane region" description="Helical" evidence="14">
    <location>
        <begin position="1132"/>
        <end position="1155"/>
    </location>
</feature>
<dbReference type="AlphaFoldDB" id="A0A8I6S3Y3"/>
<keyword evidence="19" id="KW-1185">Reference proteome</keyword>
<dbReference type="InterPro" id="IPR007110">
    <property type="entry name" value="Ig-like_dom"/>
</dbReference>
<dbReference type="SUPFAM" id="SSF48726">
    <property type="entry name" value="Immunoglobulin"/>
    <property type="match status" value="6"/>
</dbReference>
<evidence type="ECO:0000256" key="12">
    <source>
        <dbReference type="ARBA" id="ARBA00023319"/>
    </source>
</evidence>
<dbReference type="PRINTS" id="PR00014">
    <property type="entry name" value="FNTYPEIII"/>
</dbReference>
<dbReference type="InterPro" id="IPR036116">
    <property type="entry name" value="FN3_sf"/>
</dbReference>
<feature type="domain" description="Fibronectin type-III" evidence="17">
    <location>
        <begin position="615"/>
        <end position="712"/>
    </location>
</feature>
<evidence type="ECO:0000256" key="9">
    <source>
        <dbReference type="ARBA" id="ARBA00023136"/>
    </source>
</evidence>
<dbReference type="FunFam" id="2.60.40.10:FF:000035">
    <property type="entry name" value="Contactin 1"/>
    <property type="match status" value="1"/>
</dbReference>
<dbReference type="PROSITE" id="PS50835">
    <property type="entry name" value="IG_LIKE"/>
    <property type="match status" value="6"/>
</dbReference>
<dbReference type="Proteomes" id="UP000494040">
    <property type="component" value="Unassembled WGS sequence"/>
</dbReference>
<dbReference type="InterPro" id="IPR003599">
    <property type="entry name" value="Ig_sub"/>
</dbReference>
<dbReference type="Pfam" id="PF13927">
    <property type="entry name" value="Ig_3"/>
    <property type="match status" value="2"/>
</dbReference>
<protein>
    <recommendedName>
        <fullName evidence="20">Neuroglian</fullName>
    </recommendedName>
</protein>
<keyword evidence="8 14" id="KW-1133">Transmembrane helix</keyword>
<dbReference type="Pfam" id="PF13882">
    <property type="entry name" value="Bravo_FIGEY"/>
    <property type="match status" value="1"/>
</dbReference>
<evidence type="ECO:0000256" key="6">
    <source>
        <dbReference type="ARBA" id="ARBA00022737"/>
    </source>
</evidence>
<dbReference type="InterPro" id="IPR036179">
    <property type="entry name" value="Ig-like_dom_sf"/>
</dbReference>
<keyword evidence="3" id="KW-1003">Cell membrane</keyword>
<feature type="domain" description="Ig-like" evidence="16">
    <location>
        <begin position="149"/>
        <end position="226"/>
    </location>
</feature>
<dbReference type="SUPFAM" id="SSF49265">
    <property type="entry name" value="Fibronectin type III"/>
    <property type="match status" value="3"/>
</dbReference>
<keyword evidence="6" id="KW-0677">Repeat</keyword>
<evidence type="ECO:0008006" key="20">
    <source>
        <dbReference type="Google" id="ProtNLM"/>
    </source>
</evidence>
<keyword evidence="4 14" id="KW-0812">Transmembrane</keyword>
<feature type="domain" description="Fibronectin type-III" evidence="17">
    <location>
        <begin position="819"/>
        <end position="916"/>
    </location>
</feature>
<keyword evidence="9 14" id="KW-0472">Membrane</keyword>
<dbReference type="GO" id="GO:0030424">
    <property type="term" value="C:axon"/>
    <property type="evidence" value="ECO:0007669"/>
    <property type="project" value="TreeGrafter"/>
</dbReference>
<dbReference type="GO" id="GO:0005886">
    <property type="term" value="C:plasma membrane"/>
    <property type="evidence" value="ECO:0007669"/>
    <property type="project" value="UniProtKB-SubCell"/>
</dbReference>
<dbReference type="InterPro" id="IPR026966">
    <property type="entry name" value="Neurofascin/L1/NrCAM_C"/>
</dbReference>
<dbReference type="FunFam" id="2.60.40.10:FF:000032">
    <property type="entry name" value="palladin isoform X1"/>
    <property type="match status" value="1"/>
</dbReference>
<evidence type="ECO:0000256" key="1">
    <source>
        <dbReference type="ARBA" id="ARBA00004236"/>
    </source>
</evidence>
<feature type="signal peptide" evidence="15">
    <location>
        <begin position="1"/>
        <end position="21"/>
    </location>
</feature>
<evidence type="ECO:0000256" key="2">
    <source>
        <dbReference type="ARBA" id="ARBA00004479"/>
    </source>
</evidence>
<dbReference type="SMART" id="SM00060">
    <property type="entry name" value="FN3"/>
    <property type="match status" value="5"/>
</dbReference>
<comment type="subcellular location">
    <subcellularLocation>
        <location evidence="1">Cell membrane</location>
    </subcellularLocation>
    <subcellularLocation>
        <location evidence="2">Membrane</location>
        <topology evidence="2">Single-pass type I membrane protein</topology>
    </subcellularLocation>
</comment>
<dbReference type="FunFam" id="2.60.40.10:FF:001687">
    <property type="entry name" value="Neuroglian, isoform E"/>
    <property type="match status" value="1"/>
</dbReference>
<evidence type="ECO:0000256" key="3">
    <source>
        <dbReference type="ARBA" id="ARBA00022475"/>
    </source>
</evidence>
<dbReference type="InterPro" id="IPR013783">
    <property type="entry name" value="Ig-like_fold"/>
</dbReference>
<evidence type="ECO:0000259" key="17">
    <source>
        <dbReference type="PROSITE" id="PS50853"/>
    </source>
</evidence>